<dbReference type="OrthoDB" id="3289889at2"/>
<dbReference type="Gene3D" id="3.40.50.620">
    <property type="entry name" value="HUPs"/>
    <property type="match status" value="1"/>
</dbReference>
<dbReference type="InterPro" id="IPR003848">
    <property type="entry name" value="DUF218"/>
</dbReference>
<dbReference type="InterPro" id="IPR014729">
    <property type="entry name" value="Rossmann-like_a/b/a_fold"/>
</dbReference>
<dbReference type="RefSeq" id="WP_044526431.1">
    <property type="nucleotide sequence ID" value="NZ_CP009440.1"/>
</dbReference>
<gene>
    <name evidence="2" type="ORF">LA55_1309</name>
</gene>
<dbReference type="GO" id="GO:0005886">
    <property type="term" value="C:plasma membrane"/>
    <property type="evidence" value="ECO:0007669"/>
    <property type="project" value="TreeGrafter"/>
</dbReference>
<reference evidence="2 3" key="1">
    <citation type="journal article" date="2015" name="Genome Announc.">
        <title>Genome sequencing of 18 francisella strains to aid in assay development and testing.</title>
        <authorList>
            <person name="Johnson S.L."/>
            <person name="Daligault H.E."/>
            <person name="Davenport K.W."/>
            <person name="Coyne S.R."/>
            <person name="Frey K.G."/>
            <person name="Koroleva G.I."/>
            <person name="Broomall S.M."/>
            <person name="Bishop-Lilly K.A."/>
            <person name="Bruce D.C."/>
            <person name="Chertkov O."/>
            <person name="Freitas T."/>
            <person name="Jaissle J."/>
            <person name="Ladner J.T."/>
            <person name="Rosenzweig C.N."/>
            <person name="Gibbons H.S."/>
            <person name="Palacios G.F."/>
            <person name="Redden C.L."/>
            <person name="Xu Y."/>
            <person name="Minogue T.D."/>
            <person name="Chain P.S."/>
        </authorList>
    </citation>
    <scope>NUCLEOTIDE SEQUENCE [LARGE SCALE GENOMIC DNA]</scope>
    <source>
        <strain evidence="2 3">GA01-2794</strain>
    </source>
</reference>
<dbReference type="Pfam" id="PF02698">
    <property type="entry name" value="DUF218"/>
    <property type="match status" value="1"/>
</dbReference>
<evidence type="ECO:0000313" key="3">
    <source>
        <dbReference type="Proteomes" id="UP000031830"/>
    </source>
</evidence>
<organism evidence="2 3">
    <name type="scientific">Francisella philomiragia</name>
    <dbReference type="NCBI Taxonomy" id="28110"/>
    <lineage>
        <taxon>Bacteria</taxon>
        <taxon>Pseudomonadati</taxon>
        <taxon>Pseudomonadota</taxon>
        <taxon>Gammaproteobacteria</taxon>
        <taxon>Thiotrichales</taxon>
        <taxon>Francisellaceae</taxon>
        <taxon>Francisella</taxon>
    </lineage>
</organism>
<dbReference type="PANTHER" id="PTHR30336:SF4">
    <property type="entry name" value="ENVELOPE BIOGENESIS FACTOR ELYC"/>
    <property type="match status" value="1"/>
</dbReference>
<sequence length="357" mass="39761">MKISKKIVLSLLIVALPILTFAGRSNNFNLDILNNQQTAIANIQYDLSVSTDDKNDGSITQRGDLQGSINSLKNALKESKPNSYINTQLTLALASLEISNNSVNDARKTLSSLGTIKSYNNQILQIFLAAYSLIWDPNNFDQNIATLKESKWSKMPHFIQAIQTAKTNFNLGINSKLDQLKDIDQNSLAIVTLGYSLNDNGSMSNILVDRLKITLAAHKKYPNAIIIVSGGVAHEGVTESYQMKQWLIKHGVSAQSIIQEDQSTSTVTNAINTINIIKKINRPVKNILLISSDSHIRRANSIFEQEIYNAKLPIKMFNITARTNYDIDKPAQQQEKILIIKDTLRTAGIWQMPGMVF</sequence>
<evidence type="ECO:0000313" key="2">
    <source>
        <dbReference type="EMBL" id="AJI53847.1"/>
    </source>
</evidence>
<accession>A0A0B6D6D5</accession>
<dbReference type="AlphaFoldDB" id="A0A0B6D6D5"/>
<dbReference type="STRING" id="28110.KU46_1308"/>
<evidence type="ECO:0000259" key="1">
    <source>
        <dbReference type="Pfam" id="PF02698"/>
    </source>
</evidence>
<name>A0A0B6D6D5_9GAMM</name>
<dbReference type="CDD" id="cd06259">
    <property type="entry name" value="YdcF-like"/>
    <property type="match status" value="1"/>
</dbReference>
<dbReference type="KEGG" id="fpz:LA55_1309"/>
<dbReference type="Proteomes" id="UP000031830">
    <property type="component" value="Chromosome"/>
</dbReference>
<feature type="domain" description="DUF218" evidence="1">
    <location>
        <begin position="189"/>
        <end position="311"/>
    </location>
</feature>
<dbReference type="PANTHER" id="PTHR30336">
    <property type="entry name" value="INNER MEMBRANE PROTEIN, PROBABLE PERMEASE"/>
    <property type="match status" value="1"/>
</dbReference>
<dbReference type="GO" id="GO:0000270">
    <property type="term" value="P:peptidoglycan metabolic process"/>
    <property type="evidence" value="ECO:0007669"/>
    <property type="project" value="TreeGrafter"/>
</dbReference>
<protein>
    <recommendedName>
        <fullName evidence="1">DUF218 domain-containing protein</fullName>
    </recommendedName>
</protein>
<dbReference type="InterPro" id="IPR051599">
    <property type="entry name" value="Cell_Envelope_Assoc"/>
</dbReference>
<dbReference type="EMBL" id="CP009440">
    <property type="protein sequence ID" value="AJI53847.1"/>
    <property type="molecule type" value="Genomic_DNA"/>
</dbReference>
<proteinExistence type="predicted"/>
<dbReference type="GO" id="GO:0043164">
    <property type="term" value="P:Gram-negative-bacterium-type cell wall biogenesis"/>
    <property type="evidence" value="ECO:0007669"/>
    <property type="project" value="TreeGrafter"/>
</dbReference>